<sequence>MENRAASLLILTMAILCCAGRTAATVKRCPDCGHTRVPYLLSTSPDCGNQQYKVRCNAGVLWLDTLNSSSYLITSINPLTQRLIIRPPGLANNVTCMAADFKSQGILLDNNLPFNISSSNTVIGMNCSNEMLTFSQNCSSNSLCHDYVKRNLMAASACGKFPLCCLYKTGGSNNAYKIRVRKERCSAYVSFVNLDTSSGALSSWPEPGVEIMWELPQEPECKLPIDCGDLMNSVCLADRFGQRRCLCKAGFQWDPINAICHNIECPNWRRCKRRKKLAPLIGGLVFAAVAMLIGAIIGSVVYKRRDQNVERSAHFSLTKFREDMLNANNSAGKSAKIFTGKEITRATNNFSKDNVLGSGGFGEVFKGVLDDGTITAVKRAKPGNTKGMDQILNEGLTHLAYEAYHCSSNS</sequence>
<dbReference type="PANTHER" id="PTHR33355:SF15">
    <property type="entry name" value="WALL-ASSOCIATED RECEPTOR KINASE GALACTURONAN-BINDING DOMAIN-CONTAINING PROTEIN"/>
    <property type="match status" value="1"/>
</dbReference>
<dbReference type="InterPro" id="IPR011009">
    <property type="entry name" value="Kinase-like_dom_sf"/>
</dbReference>
<dbReference type="SUPFAM" id="SSF56112">
    <property type="entry name" value="Protein kinase-like (PK-like)"/>
    <property type="match status" value="1"/>
</dbReference>
<keyword evidence="1" id="KW-0547">Nucleotide-binding</keyword>
<keyword evidence="5" id="KW-1185">Reference proteome</keyword>
<keyword evidence="3" id="KW-0732">Signal</keyword>
<dbReference type="InterPro" id="IPR017441">
    <property type="entry name" value="Protein_kinase_ATP_BS"/>
</dbReference>
<dbReference type="Gene3D" id="3.30.200.20">
    <property type="entry name" value="Phosphorylase Kinase, domain 1"/>
    <property type="match status" value="1"/>
</dbReference>
<evidence type="ECO:0000256" key="2">
    <source>
        <dbReference type="SAM" id="Phobius"/>
    </source>
</evidence>
<feature type="transmembrane region" description="Helical" evidence="2">
    <location>
        <begin position="277"/>
        <end position="302"/>
    </location>
</feature>
<dbReference type="PANTHER" id="PTHR33355">
    <property type="entry name" value="WALL-ASSOCIATED RECEPTOR KINASE CARBOXY-TERMINAL PROTEIN-RELATED"/>
    <property type="match status" value="1"/>
</dbReference>
<keyword evidence="2" id="KW-0812">Transmembrane</keyword>
<protein>
    <submittedName>
        <fullName evidence="4">Wall-associated receptor kinase-like 20</fullName>
    </submittedName>
</protein>
<dbReference type="PROSITE" id="PS00107">
    <property type="entry name" value="PROTEIN_KINASE_ATP"/>
    <property type="match status" value="1"/>
</dbReference>
<keyword evidence="4" id="KW-0418">Kinase</keyword>
<reference evidence="4 5" key="1">
    <citation type="submission" date="2018-02" db="EMBL/GenBank/DDBJ databases">
        <title>Draft genome of wild Prunus yedoensis var. nudiflora.</title>
        <authorList>
            <person name="Baek S."/>
            <person name="Kim J.-H."/>
            <person name="Choi K."/>
            <person name="Kim G.-B."/>
            <person name="Cho A."/>
            <person name="Jang H."/>
            <person name="Shin C.-H."/>
            <person name="Yu H.-J."/>
            <person name="Mun J.-H."/>
        </authorList>
    </citation>
    <scope>NUCLEOTIDE SEQUENCE [LARGE SCALE GENOMIC DNA]</scope>
    <source>
        <strain evidence="5">cv. Jeju island</strain>
        <tissue evidence="4">Leaf</tissue>
    </source>
</reference>
<evidence type="ECO:0000256" key="3">
    <source>
        <dbReference type="SAM" id="SignalP"/>
    </source>
</evidence>
<dbReference type="GO" id="GO:0016301">
    <property type="term" value="F:kinase activity"/>
    <property type="evidence" value="ECO:0007669"/>
    <property type="project" value="UniProtKB-KW"/>
</dbReference>
<dbReference type="STRING" id="2094558.A0A314XMF0"/>
<proteinExistence type="predicted"/>
<dbReference type="EMBL" id="PJQY01002199">
    <property type="protein sequence ID" value="PQP95714.1"/>
    <property type="molecule type" value="Genomic_DNA"/>
</dbReference>
<organism evidence="4 5">
    <name type="scientific">Prunus yedoensis var. nudiflora</name>
    <dbReference type="NCBI Taxonomy" id="2094558"/>
    <lineage>
        <taxon>Eukaryota</taxon>
        <taxon>Viridiplantae</taxon>
        <taxon>Streptophyta</taxon>
        <taxon>Embryophyta</taxon>
        <taxon>Tracheophyta</taxon>
        <taxon>Spermatophyta</taxon>
        <taxon>Magnoliopsida</taxon>
        <taxon>eudicotyledons</taxon>
        <taxon>Gunneridae</taxon>
        <taxon>Pentapetalae</taxon>
        <taxon>rosids</taxon>
        <taxon>fabids</taxon>
        <taxon>Rosales</taxon>
        <taxon>Rosaceae</taxon>
        <taxon>Amygdaloideae</taxon>
        <taxon>Amygdaleae</taxon>
        <taxon>Prunus</taxon>
    </lineage>
</organism>
<keyword evidence="4" id="KW-0675">Receptor</keyword>
<accession>A0A314XMF0</accession>
<evidence type="ECO:0000256" key="1">
    <source>
        <dbReference type="PROSITE-ProRule" id="PRU10141"/>
    </source>
</evidence>
<dbReference type="OrthoDB" id="1918322at2759"/>
<evidence type="ECO:0000313" key="5">
    <source>
        <dbReference type="Proteomes" id="UP000250321"/>
    </source>
</evidence>
<gene>
    <name evidence="4" type="ORF">Pyn_12097</name>
</gene>
<feature type="signal peptide" evidence="3">
    <location>
        <begin position="1"/>
        <end position="24"/>
    </location>
</feature>
<keyword evidence="2" id="KW-0472">Membrane</keyword>
<name>A0A314XMF0_PRUYE</name>
<comment type="caution">
    <text evidence="4">The sequence shown here is derived from an EMBL/GenBank/DDBJ whole genome shotgun (WGS) entry which is preliminary data.</text>
</comment>
<dbReference type="Proteomes" id="UP000250321">
    <property type="component" value="Unassembled WGS sequence"/>
</dbReference>
<keyword evidence="4" id="KW-0808">Transferase</keyword>
<feature type="chain" id="PRO_5016437711" evidence="3">
    <location>
        <begin position="25"/>
        <end position="410"/>
    </location>
</feature>
<dbReference type="GO" id="GO:0005524">
    <property type="term" value="F:ATP binding"/>
    <property type="evidence" value="ECO:0007669"/>
    <property type="project" value="UniProtKB-UniRule"/>
</dbReference>
<dbReference type="AlphaFoldDB" id="A0A314XMF0"/>
<keyword evidence="1" id="KW-0067">ATP-binding</keyword>
<evidence type="ECO:0000313" key="4">
    <source>
        <dbReference type="EMBL" id="PQP95714.1"/>
    </source>
</evidence>
<keyword evidence="2" id="KW-1133">Transmembrane helix</keyword>
<feature type="binding site" evidence="1">
    <location>
        <position position="378"/>
    </location>
    <ligand>
        <name>ATP</name>
        <dbReference type="ChEBI" id="CHEBI:30616"/>
    </ligand>
</feature>